<keyword evidence="2" id="KW-1185">Reference proteome</keyword>
<dbReference type="EC" id="5.2.1.8" evidence="1"/>
<reference evidence="1" key="1">
    <citation type="submission" date="2022-10" db="EMBL/GenBank/DDBJ databases">
        <title>Rhodococcus ferula Z13 complete genome.</title>
        <authorList>
            <person name="Long X."/>
            <person name="Zang M."/>
        </authorList>
    </citation>
    <scope>NUCLEOTIDE SEQUENCE</scope>
    <source>
        <strain evidence="1">Z13</strain>
    </source>
</reference>
<sequence length="271" mass="27651">MIHPTSLRCASLPRVVVALCLAVAAFALGGCAQDPDPKSATGASVEEAARPRSAPPSDLSVFRALPEVPPPPAPTVSCGYIPDGTADGPLPPPSASTVGTVEVVLDTSVGPVPLVLERAQAPCAVNSFVHLARRGFYDGVACHRLSTDPGGELYQCGDPTGTGTGGPGYTFADEYPVTQFAAETAQGYVPPAVTYPRGTVAMANAGVRDSNGSQFFLLLGDSLLRQDFTAFGRITGDGLPVLEAAAADGHDDSSPLGGGIPNTPVVIQDVR</sequence>
<name>A0ACD4DKY9_9NOCA</name>
<accession>A0ACD4DKY9</accession>
<proteinExistence type="predicted"/>
<dbReference type="EMBL" id="CP107551">
    <property type="protein sequence ID" value="UYP20702.1"/>
    <property type="molecule type" value="Genomic_DNA"/>
</dbReference>
<protein>
    <submittedName>
        <fullName evidence="1">Peptidylprolyl isomerase</fullName>
        <ecNumber evidence="1">5.2.1.8</ecNumber>
    </submittedName>
</protein>
<organism evidence="1 2">
    <name type="scientific">Rhodococcus sacchari</name>
    <dbReference type="NCBI Taxonomy" id="2962047"/>
    <lineage>
        <taxon>Bacteria</taxon>
        <taxon>Bacillati</taxon>
        <taxon>Actinomycetota</taxon>
        <taxon>Actinomycetes</taxon>
        <taxon>Mycobacteriales</taxon>
        <taxon>Nocardiaceae</taxon>
        <taxon>Rhodococcus</taxon>
    </lineage>
</organism>
<evidence type="ECO:0000313" key="1">
    <source>
        <dbReference type="EMBL" id="UYP20702.1"/>
    </source>
</evidence>
<dbReference type="Proteomes" id="UP001156484">
    <property type="component" value="Chromosome"/>
</dbReference>
<gene>
    <name evidence="1" type="ORF">OED52_09390</name>
</gene>
<evidence type="ECO:0000313" key="2">
    <source>
        <dbReference type="Proteomes" id="UP001156484"/>
    </source>
</evidence>
<keyword evidence="1" id="KW-0413">Isomerase</keyword>